<gene>
    <name evidence="6" type="ORF">DPPLL_36280</name>
</gene>
<proteinExistence type="predicted"/>
<accession>A0ABN6MCG7</accession>
<dbReference type="Gene3D" id="1.10.357.10">
    <property type="entry name" value="Tetracycline Repressor, domain 2"/>
    <property type="match status" value="1"/>
</dbReference>
<dbReference type="PANTHER" id="PTHR30055">
    <property type="entry name" value="HTH-TYPE TRANSCRIPTIONAL REGULATOR RUTR"/>
    <property type="match status" value="1"/>
</dbReference>
<evidence type="ECO:0000256" key="3">
    <source>
        <dbReference type="ARBA" id="ARBA00023163"/>
    </source>
</evidence>
<evidence type="ECO:0000256" key="1">
    <source>
        <dbReference type="ARBA" id="ARBA00023015"/>
    </source>
</evidence>
<feature type="DNA-binding region" description="H-T-H motif" evidence="4">
    <location>
        <begin position="31"/>
        <end position="50"/>
    </location>
</feature>
<dbReference type="PROSITE" id="PS50977">
    <property type="entry name" value="HTH_TETR_2"/>
    <property type="match status" value="1"/>
</dbReference>
<keyword evidence="2 4" id="KW-0238">DNA-binding</keyword>
<dbReference type="InterPro" id="IPR009057">
    <property type="entry name" value="Homeodomain-like_sf"/>
</dbReference>
<protein>
    <recommendedName>
        <fullName evidence="5">HTH tetR-type domain-containing protein</fullName>
    </recommendedName>
</protein>
<dbReference type="Pfam" id="PF00440">
    <property type="entry name" value="TetR_N"/>
    <property type="match status" value="1"/>
</dbReference>
<evidence type="ECO:0000256" key="2">
    <source>
        <dbReference type="ARBA" id="ARBA00023125"/>
    </source>
</evidence>
<dbReference type="RefSeq" id="WP_284152573.1">
    <property type="nucleotide sequence ID" value="NZ_AP025516.1"/>
</dbReference>
<keyword evidence="3" id="KW-0804">Transcription</keyword>
<keyword evidence="7" id="KW-1185">Reference proteome</keyword>
<feature type="domain" description="HTH tetR-type" evidence="5">
    <location>
        <begin position="8"/>
        <end position="68"/>
    </location>
</feature>
<sequence length="204" mass="23362">MGQGTGKRRTREEILELSVPLFAEFGYYDVSMRDVAAACGLTPAAIYYHFSDKDHLYLEVVAHEFREKSAALLIDLNDSDAPWVRLEKFVTNLAHLAAKDEVFLRLIQWVRLDSEEKRQQKLAAHVLKDLFLVVHRLVTGLDCRCDPYLLSMSIVSLVLIPFEGRQIRKFMPGYRPEHDQPDVLARHVINLLRLGACQHHPAGE</sequence>
<reference evidence="6 7" key="1">
    <citation type="submission" date="2022-01" db="EMBL/GenBank/DDBJ databases">
        <title>Desulfofustis limnae sp. nov., a novel mesophilic sulfate-reducing bacterium isolated from marsh soil.</title>
        <authorList>
            <person name="Watanabe M."/>
            <person name="Takahashi A."/>
            <person name="Kojima H."/>
            <person name="Fukui M."/>
        </authorList>
    </citation>
    <scope>NUCLEOTIDE SEQUENCE [LARGE SCALE GENOMIC DNA]</scope>
    <source>
        <strain evidence="6 7">PPLL</strain>
    </source>
</reference>
<evidence type="ECO:0000313" key="6">
    <source>
        <dbReference type="EMBL" id="BDD89263.1"/>
    </source>
</evidence>
<dbReference type="PANTHER" id="PTHR30055:SF240">
    <property type="entry name" value="HTH-TYPE TRANSCRIPTIONAL REGULATOR ACRR"/>
    <property type="match status" value="1"/>
</dbReference>
<dbReference type="InterPro" id="IPR023772">
    <property type="entry name" value="DNA-bd_HTH_TetR-type_CS"/>
</dbReference>
<evidence type="ECO:0000256" key="4">
    <source>
        <dbReference type="PROSITE-ProRule" id="PRU00335"/>
    </source>
</evidence>
<evidence type="ECO:0000313" key="7">
    <source>
        <dbReference type="Proteomes" id="UP000830055"/>
    </source>
</evidence>
<dbReference type="SUPFAM" id="SSF46689">
    <property type="entry name" value="Homeodomain-like"/>
    <property type="match status" value="1"/>
</dbReference>
<dbReference type="Proteomes" id="UP000830055">
    <property type="component" value="Chromosome"/>
</dbReference>
<dbReference type="InterPro" id="IPR050109">
    <property type="entry name" value="HTH-type_TetR-like_transc_reg"/>
</dbReference>
<keyword evidence="1" id="KW-0805">Transcription regulation</keyword>
<organism evidence="6 7">
    <name type="scientific">Desulfofustis limnaeus</name>
    <dbReference type="NCBI Taxonomy" id="2740163"/>
    <lineage>
        <taxon>Bacteria</taxon>
        <taxon>Pseudomonadati</taxon>
        <taxon>Thermodesulfobacteriota</taxon>
        <taxon>Desulfobulbia</taxon>
        <taxon>Desulfobulbales</taxon>
        <taxon>Desulfocapsaceae</taxon>
        <taxon>Desulfofustis</taxon>
    </lineage>
</organism>
<evidence type="ECO:0000259" key="5">
    <source>
        <dbReference type="PROSITE" id="PS50977"/>
    </source>
</evidence>
<dbReference type="PRINTS" id="PR00455">
    <property type="entry name" value="HTHTETR"/>
</dbReference>
<dbReference type="EMBL" id="AP025516">
    <property type="protein sequence ID" value="BDD89263.1"/>
    <property type="molecule type" value="Genomic_DNA"/>
</dbReference>
<dbReference type="InterPro" id="IPR001647">
    <property type="entry name" value="HTH_TetR"/>
</dbReference>
<dbReference type="PROSITE" id="PS01081">
    <property type="entry name" value="HTH_TETR_1"/>
    <property type="match status" value="1"/>
</dbReference>
<name>A0ABN6MCG7_9BACT</name>